<keyword evidence="6 7" id="KW-0472">Membrane</keyword>
<evidence type="ECO:0000313" key="9">
    <source>
        <dbReference type="EMBL" id="CAA6830085.1"/>
    </source>
</evidence>
<organism evidence="9">
    <name type="scientific">uncultured Aureispira sp</name>
    <dbReference type="NCBI Taxonomy" id="1331704"/>
    <lineage>
        <taxon>Bacteria</taxon>
        <taxon>Pseudomonadati</taxon>
        <taxon>Bacteroidota</taxon>
        <taxon>Saprospiria</taxon>
        <taxon>Saprospirales</taxon>
        <taxon>Saprospiraceae</taxon>
        <taxon>Aureispira</taxon>
        <taxon>environmental samples</taxon>
    </lineage>
</organism>
<feature type="domain" description="Amino acid permease/ SLC12A" evidence="8">
    <location>
        <begin position="13"/>
        <end position="412"/>
    </location>
</feature>
<evidence type="ECO:0000256" key="5">
    <source>
        <dbReference type="ARBA" id="ARBA00022989"/>
    </source>
</evidence>
<feature type="transmembrane region" description="Helical" evidence="7">
    <location>
        <begin position="7"/>
        <end position="28"/>
    </location>
</feature>
<comment type="similarity">
    <text evidence="2">Belongs to the SLC12A transporter family.</text>
</comment>
<feature type="transmembrane region" description="Helical" evidence="7">
    <location>
        <begin position="128"/>
        <end position="148"/>
    </location>
</feature>
<feature type="transmembrane region" description="Helical" evidence="7">
    <location>
        <begin position="379"/>
        <end position="411"/>
    </location>
</feature>
<dbReference type="Pfam" id="PF00324">
    <property type="entry name" value="AA_permease"/>
    <property type="match status" value="1"/>
</dbReference>
<keyword evidence="4 7" id="KW-0812">Transmembrane</keyword>
<comment type="subcellular location">
    <subcellularLocation>
        <location evidence="1">Membrane</location>
        <topology evidence="1">Multi-pass membrane protein</topology>
    </subcellularLocation>
</comment>
<accession>A0A6S6U6T0</accession>
<dbReference type="InterPro" id="IPR004841">
    <property type="entry name" value="AA-permease/SLC12A_dom"/>
</dbReference>
<name>A0A6S6U6T0_9BACT</name>
<evidence type="ECO:0000256" key="1">
    <source>
        <dbReference type="ARBA" id="ARBA00004141"/>
    </source>
</evidence>
<evidence type="ECO:0000256" key="6">
    <source>
        <dbReference type="ARBA" id="ARBA00023136"/>
    </source>
</evidence>
<evidence type="ECO:0000259" key="8">
    <source>
        <dbReference type="Pfam" id="PF00324"/>
    </source>
</evidence>
<evidence type="ECO:0000256" key="2">
    <source>
        <dbReference type="ARBA" id="ARBA00010593"/>
    </source>
</evidence>
<evidence type="ECO:0000256" key="7">
    <source>
        <dbReference type="SAM" id="Phobius"/>
    </source>
</evidence>
<feature type="transmembrane region" description="Helical" evidence="7">
    <location>
        <begin position="40"/>
        <end position="65"/>
    </location>
</feature>
<keyword evidence="5 7" id="KW-1133">Transmembrane helix</keyword>
<dbReference type="GO" id="GO:0015377">
    <property type="term" value="F:chloride:monoatomic cation symporter activity"/>
    <property type="evidence" value="ECO:0007669"/>
    <property type="project" value="InterPro"/>
</dbReference>
<dbReference type="FunFam" id="1.20.1740.10:FF:000013">
    <property type="entry name" value="Solute carrier family 12 member"/>
    <property type="match status" value="1"/>
</dbReference>
<evidence type="ECO:0000256" key="4">
    <source>
        <dbReference type="ARBA" id="ARBA00022692"/>
    </source>
</evidence>
<proteinExistence type="inferred from homology"/>
<reference evidence="9" key="1">
    <citation type="submission" date="2020-01" db="EMBL/GenBank/DDBJ databases">
        <authorList>
            <person name="Meier V. D."/>
            <person name="Meier V D."/>
        </authorList>
    </citation>
    <scope>NUCLEOTIDE SEQUENCE</scope>
    <source>
        <strain evidence="9">HLG_WM_MAG_10</strain>
    </source>
</reference>
<dbReference type="PANTHER" id="PTHR11827:SF72">
    <property type="entry name" value="GH08340P"/>
    <property type="match status" value="1"/>
</dbReference>
<feature type="transmembrane region" description="Helical" evidence="7">
    <location>
        <begin position="86"/>
        <end position="108"/>
    </location>
</feature>
<dbReference type="InterPro" id="IPR027417">
    <property type="entry name" value="P-loop_NTPase"/>
</dbReference>
<keyword evidence="3" id="KW-0813">Transport</keyword>
<dbReference type="Gene3D" id="3.40.50.300">
    <property type="entry name" value="P-loop containing nucleotide triphosphate hydrolases"/>
    <property type="match status" value="1"/>
</dbReference>
<feature type="transmembrane region" description="Helical" evidence="7">
    <location>
        <begin position="338"/>
        <end position="359"/>
    </location>
</feature>
<dbReference type="PANTHER" id="PTHR11827">
    <property type="entry name" value="SOLUTE CARRIER FAMILY 12, CATION COTRANSPORTERS"/>
    <property type="match status" value="1"/>
</dbReference>
<dbReference type="SUPFAM" id="SSF52540">
    <property type="entry name" value="P-loop containing nucleoside triphosphate hydrolases"/>
    <property type="match status" value="1"/>
</dbReference>
<dbReference type="InterPro" id="IPR004842">
    <property type="entry name" value="SLC12A_fam"/>
</dbReference>
<dbReference type="EMBL" id="CACVAQ010000533">
    <property type="protein sequence ID" value="CAA6830085.1"/>
    <property type="molecule type" value="Genomic_DNA"/>
</dbReference>
<feature type="transmembrane region" description="Helical" evidence="7">
    <location>
        <begin position="316"/>
        <end position="332"/>
    </location>
</feature>
<feature type="transmembrane region" description="Helical" evidence="7">
    <location>
        <begin position="265"/>
        <end position="286"/>
    </location>
</feature>
<feature type="transmembrane region" description="Helical" evidence="7">
    <location>
        <begin position="221"/>
        <end position="245"/>
    </location>
</feature>
<evidence type="ECO:0000256" key="3">
    <source>
        <dbReference type="ARBA" id="ARBA00022448"/>
    </source>
</evidence>
<gene>
    <name evidence="9" type="ORF">HELGO_WM26498</name>
</gene>
<feature type="transmembrane region" description="Helical" evidence="7">
    <location>
        <begin position="153"/>
        <end position="170"/>
    </location>
</feature>
<protein>
    <recommendedName>
        <fullName evidence="8">Amino acid permease/ SLC12A domain-containing protein</fullName>
    </recommendedName>
</protein>
<feature type="transmembrane region" description="Helical" evidence="7">
    <location>
        <begin position="190"/>
        <end position="209"/>
    </location>
</feature>
<dbReference type="Gene3D" id="1.20.1740.10">
    <property type="entry name" value="Amino acid/polyamine transporter I"/>
    <property type="match status" value="1"/>
</dbReference>
<dbReference type="GO" id="GO:0016020">
    <property type="term" value="C:membrane"/>
    <property type="evidence" value="ECO:0007669"/>
    <property type="project" value="UniProtKB-SubCell"/>
</dbReference>
<sequence length="1662" mass="186798">MARQKKFGAFAGVFTPSVLTILGVIMYMRMGWVVGNAGLIGTMLIVFIAHIISISTGLSVSSIATDKKVGAGGIYYILSRSMGIPIGGAIGIALYVGTALSIALYLIGFAESFNSYFGFSTDINGLRLSGSVALFVLTAIALISTSVALKTQFFILAAIILSLVSIFAGSSEFAPMASPSLFSSEGSVPMATVFAVFFPAVTGFTAGIAMSGDLQDPKKDIPVGTIAAIAVGFIVYMALAVFISYNVNTDLLRSDYNILMTISYYAPAVVAGVWGATLSSALGGILGGPRILQAMSIDKVTPKIFGKGKGKNNEPVNALFLVFIIAQMGILIGELDVIAGVVSMFYLAAYGFINLSFFLESWANPDFQPTFKVNRWFGLVGFIACFGIMFKLDMVAMFASIFIIMGIYFWLQRKQIMLDSGDVWRSVWENIVAKGLKRLEQTETANNNWNPNIILFSGEQDEERPQLLTFSKIVSGRTGMVTDFNLIINSDGSTPLTKNKQNVKDETLENLGIFGRKIEVDNIYKGIENIAATFGFSGIEPNTIMMTWPKNIQDQVNYAQMTEKLIHLDYNLLYLDYDKRYEFGQYKTIDLWWRGTDNNNAEMMLNIARFIVQSDKWSSAKIRVLFVNYNNVDNTIIKSKIAKLVGKLRIDAEIKIINNGVEQKPFYDIIELQSANTDLIVLGIPNIPADKQAAFVLKTNQLFEIIGTTLLVKASDDFNELDLDFSQEKRVTAKQSTALNPLPISADSAINDLVADLDKYWDSTATELTVPTLSTIASFYYQYIDSIDKVFDKTLLELRKHQSAHTFIEELQNFLSELTALSENFRQDKLHSLEEVLEKGLHHFINERKVFVSKASKKVKSTQNGGRWLYWKEALEHYFDSKILPHTQHTLYELGVQNFISINQLAENIANQSQLVIENIVATPKSKKNALEEFKNNITQFIAHAKEIYSGLEHQIVHELKVYERDACIALIKDLENPDLLKNLKKAKKKDILLTESNLYGFASDWERNQVLAHKQVESELNLSIAGLSVFSINEKIKIYVQEHVIAPQEGRIASLLKIIKHATEHLSTQNKVPFNNKELDLLAESIAHVNFTSILENDEDNILSISRSASKVTDLMSAESFNILFKSQAEDVESLSINLANIEDYIIQSSYLSPLHQSMHDLAIVYNGNSEEIYNLANLIKHVIDESIHNKDNSYYETIVQEVQQRIEQTSNKLESSTATFNHSINTNLHNTSVDLNIRTIIESIDSYSGAAQKPIITNRFQDWLSRKRKSTAKVYHKSLDLVAQRKRDINTLKFDSKHYQYLNNIEQTSNFMSALSIQASAEQELPFYYKKLFTGSHLNNVNSISRIKELNIAQNAIDRMDQGTNGAIIVIGSSLSGKTFFTETVAKTLIKAEKYYINPPSKQKFDATDLHKAFQKTFSKAGTTESILNQLDQKSVLIFNDLEEWWVKSPDGNQTINYLSKIIENFGNRHYFLLNCSLQSFHIIRKTSSLEKNLLSTIIMSPASKSELKDIILSRHKTAGAELWFKDNLVDVNKKVDALLNDIHLKTKGTIGVALNTWVYNIQKTEEDKLIIQRPSSLTFPNIKDPNWKILLYHILIHNRLKEGDLHKIFASKASTKMLDSLKEMEKASLIYKQSQGTYVLNHHAKYYVENWLTELKILN</sequence>